<dbReference type="AlphaFoldDB" id="A0A2H9ZWQ9"/>
<accession>A0A2H9ZWQ9</accession>
<feature type="chain" id="PRO_5014147121" evidence="1">
    <location>
        <begin position="29"/>
        <end position="107"/>
    </location>
</feature>
<keyword evidence="1" id="KW-0732">Signal</keyword>
<evidence type="ECO:0000256" key="1">
    <source>
        <dbReference type="SAM" id="SignalP"/>
    </source>
</evidence>
<keyword evidence="3" id="KW-1185">Reference proteome</keyword>
<gene>
    <name evidence="2" type="ORF">AXF42_Ash014494</name>
</gene>
<evidence type="ECO:0000313" key="3">
    <source>
        <dbReference type="Proteomes" id="UP000236161"/>
    </source>
</evidence>
<feature type="signal peptide" evidence="1">
    <location>
        <begin position="1"/>
        <end position="28"/>
    </location>
</feature>
<proteinExistence type="predicted"/>
<dbReference type="Proteomes" id="UP000236161">
    <property type="component" value="Unassembled WGS sequence"/>
</dbReference>
<organism evidence="2 3">
    <name type="scientific">Apostasia shenzhenica</name>
    <dbReference type="NCBI Taxonomy" id="1088818"/>
    <lineage>
        <taxon>Eukaryota</taxon>
        <taxon>Viridiplantae</taxon>
        <taxon>Streptophyta</taxon>
        <taxon>Embryophyta</taxon>
        <taxon>Tracheophyta</taxon>
        <taxon>Spermatophyta</taxon>
        <taxon>Magnoliopsida</taxon>
        <taxon>Liliopsida</taxon>
        <taxon>Asparagales</taxon>
        <taxon>Orchidaceae</taxon>
        <taxon>Apostasioideae</taxon>
        <taxon>Apostasia</taxon>
    </lineage>
</organism>
<sequence length="107" mass="12017">MASTCRFLLPHAALLLLLLVLLLRSSAAQPASIDFQRVPELWAINYLNLAIEDFNARHSLLDAIAYQSFVDCVQKFDGTRTWFAVLAFCHATWPTCPWTVHHCANGS</sequence>
<evidence type="ECO:0000313" key="2">
    <source>
        <dbReference type="EMBL" id="PKA47717.1"/>
    </source>
</evidence>
<protein>
    <submittedName>
        <fullName evidence="2">Uncharacterized protein</fullName>
    </submittedName>
</protein>
<name>A0A2H9ZWQ9_9ASPA</name>
<reference evidence="2 3" key="1">
    <citation type="journal article" date="2017" name="Nature">
        <title>The Apostasia genome and the evolution of orchids.</title>
        <authorList>
            <person name="Zhang G.Q."/>
            <person name="Liu K.W."/>
            <person name="Li Z."/>
            <person name="Lohaus R."/>
            <person name="Hsiao Y.Y."/>
            <person name="Niu S.C."/>
            <person name="Wang J.Y."/>
            <person name="Lin Y.C."/>
            <person name="Xu Q."/>
            <person name="Chen L.J."/>
            <person name="Yoshida K."/>
            <person name="Fujiwara S."/>
            <person name="Wang Z.W."/>
            <person name="Zhang Y.Q."/>
            <person name="Mitsuda N."/>
            <person name="Wang M."/>
            <person name="Liu G.H."/>
            <person name="Pecoraro L."/>
            <person name="Huang H.X."/>
            <person name="Xiao X.J."/>
            <person name="Lin M."/>
            <person name="Wu X.Y."/>
            <person name="Wu W.L."/>
            <person name="Chen Y.Y."/>
            <person name="Chang S.B."/>
            <person name="Sakamoto S."/>
            <person name="Ohme-Takagi M."/>
            <person name="Yagi M."/>
            <person name="Zeng S.J."/>
            <person name="Shen C.Y."/>
            <person name="Yeh C.M."/>
            <person name="Luo Y.B."/>
            <person name="Tsai W.C."/>
            <person name="Van de Peer Y."/>
            <person name="Liu Z.J."/>
        </authorList>
    </citation>
    <scope>NUCLEOTIDE SEQUENCE [LARGE SCALE GENOMIC DNA]</scope>
    <source>
        <strain evidence="3">cv. Shenzhen</strain>
        <tissue evidence="2">Stem</tissue>
    </source>
</reference>
<dbReference type="EMBL" id="KZ453102">
    <property type="protein sequence ID" value="PKA47717.1"/>
    <property type="molecule type" value="Genomic_DNA"/>
</dbReference>